<comment type="caution">
    <text evidence="5">The sequence shown here is derived from an EMBL/GenBank/DDBJ whole genome shotgun (WGS) entry which is preliminary data.</text>
</comment>
<evidence type="ECO:0000259" key="4">
    <source>
        <dbReference type="PROSITE" id="PS01124"/>
    </source>
</evidence>
<evidence type="ECO:0000256" key="2">
    <source>
        <dbReference type="ARBA" id="ARBA00023125"/>
    </source>
</evidence>
<dbReference type="InterPro" id="IPR050204">
    <property type="entry name" value="AraC_XylS_family_regulators"/>
</dbReference>
<evidence type="ECO:0000313" key="6">
    <source>
        <dbReference type="Proteomes" id="UP000216361"/>
    </source>
</evidence>
<dbReference type="Pfam" id="PF12833">
    <property type="entry name" value="HTH_18"/>
    <property type="match status" value="1"/>
</dbReference>
<protein>
    <recommendedName>
        <fullName evidence="4">HTH araC/xylS-type domain-containing protein</fullName>
    </recommendedName>
</protein>
<dbReference type="PROSITE" id="PS01124">
    <property type="entry name" value="HTH_ARAC_FAMILY_2"/>
    <property type="match status" value="1"/>
</dbReference>
<keyword evidence="6" id="KW-1185">Reference proteome</keyword>
<dbReference type="SUPFAM" id="SSF46689">
    <property type="entry name" value="Homeodomain-like"/>
    <property type="match status" value="2"/>
</dbReference>
<dbReference type="Proteomes" id="UP000216361">
    <property type="component" value="Unassembled WGS sequence"/>
</dbReference>
<dbReference type="RefSeq" id="WP_094408090.1">
    <property type="nucleotide sequence ID" value="NZ_BMJZ01000006.1"/>
</dbReference>
<proteinExistence type="predicted"/>
<dbReference type="Gene3D" id="1.10.10.60">
    <property type="entry name" value="Homeodomain-like"/>
    <property type="match status" value="2"/>
</dbReference>
<dbReference type="GO" id="GO:0043565">
    <property type="term" value="F:sequence-specific DNA binding"/>
    <property type="evidence" value="ECO:0007669"/>
    <property type="project" value="InterPro"/>
</dbReference>
<keyword evidence="3" id="KW-0804">Transcription</keyword>
<organism evidence="5 6">
    <name type="scientific">Elstera cyanobacteriorum</name>
    <dbReference type="NCBI Taxonomy" id="2022747"/>
    <lineage>
        <taxon>Bacteria</taxon>
        <taxon>Pseudomonadati</taxon>
        <taxon>Pseudomonadota</taxon>
        <taxon>Alphaproteobacteria</taxon>
        <taxon>Rhodospirillales</taxon>
        <taxon>Rhodospirillaceae</taxon>
        <taxon>Elstera</taxon>
    </lineage>
</organism>
<name>A0A255XS12_9PROT</name>
<evidence type="ECO:0000256" key="1">
    <source>
        <dbReference type="ARBA" id="ARBA00023015"/>
    </source>
</evidence>
<reference evidence="5 6" key="1">
    <citation type="submission" date="2017-07" db="EMBL/GenBank/DDBJ databases">
        <title>Elstera cyanobacteriorum sp. nov., a novel bacterium isolated from cyanobacterial aggregates in a eutrophic lake.</title>
        <authorList>
            <person name="Cai H."/>
        </authorList>
    </citation>
    <scope>NUCLEOTIDE SEQUENCE [LARGE SCALE GENOMIC DNA]</scope>
    <source>
        <strain evidence="5 6">TH019</strain>
    </source>
</reference>
<dbReference type="OrthoDB" id="9809338at2"/>
<sequence length="259" mass="27596">MSSAAFHLRPLGLPGGYAVTAASDHRFPKHHHDLFGIGLIEQGAQKSWSGRGMVEAAAGDVITVNPGEVHDGAPLADGGRRWTILYLPPALVAAAADDIAPGPGARFEFSQPVYRASPLAPRLRALLAAGGDPSAAEEGLLSVLTPLLHPESRPHGAPRAILTIREWIDTEPEADIPLAVLAARANLSRFQLLRSFARLTGMTPHAYRLQRRVQVARRLILSGIPLAEAAAASGFADQSHMTRLFRRVYGLAPGAFARA</sequence>
<keyword evidence="1" id="KW-0805">Transcription regulation</keyword>
<gene>
    <name evidence="5" type="ORF">CHR90_05985</name>
</gene>
<evidence type="ECO:0000256" key="3">
    <source>
        <dbReference type="ARBA" id="ARBA00023163"/>
    </source>
</evidence>
<dbReference type="PANTHER" id="PTHR46796">
    <property type="entry name" value="HTH-TYPE TRANSCRIPTIONAL ACTIVATOR RHAS-RELATED"/>
    <property type="match status" value="1"/>
</dbReference>
<dbReference type="InterPro" id="IPR018060">
    <property type="entry name" value="HTH_AraC"/>
</dbReference>
<dbReference type="InterPro" id="IPR009057">
    <property type="entry name" value="Homeodomain-like_sf"/>
</dbReference>
<keyword evidence="2" id="KW-0238">DNA-binding</keyword>
<dbReference type="SMART" id="SM00342">
    <property type="entry name" value="HTH_ARAC"/>
    <property type="match status" value="1"/>
</dbReference>
<dbReference type="EMBL" id="NOXS01000030">
    <property type="protein sequence ID" value="OYQ19671.1"/>
    <property type="molecule type" value="Genomic_DNA"/>
</dbReference>
<feature type="domain" description="HTH araC/xylS-type" evidence="4">
    <location>
        <begin position="162"/>
        <end position="259"/>
    </location>
</feature>
<dbReference type="Pfam" id="PF02311">
    <property type="entry name" value="AraC_binding"/>
    <property type="match status" value="1"/>
</dbReference>
<accession>A0A255XS12</accession>
<dbReference type="PANTHER" id="PTHR46796:SF2">
    <property type="entry name" value="TRANSCRIPTIONAL REGULATORY PROTEIN"/>
    <property type="match status" value="1"/>
</dbReference>
<evidence type="ECO:0000313" key="5">
    <source>
        <dbReference type="EMBL" id="OYQ19671.1"/>
    </source>
</evidence>
<dbReference type="GO" id="GO:0003700">
    <property type="term" value="F:DNA-binding transcription factor activity"/>
    <property type="evidence" value="ECO:0007669"/>
    <property type="project" value="InterPro"/>
</dbReference>
<dbReference type="SUPFAM" id="SSF51215">
    <property type="entry name" value="Regulatory protein AraC"/>
    <property type="match status" value="1"/>
</dbReference>
<dbReference type="AlphaFoldDB" id="A0A255XS12"/>
<dbReference type="InterPro" id="IPR003313">
    <property type="entry name" value="AraC-bd"/>
</dbReference>
<dbReference type="InterPro" id="IPR037923">
    <property type="entry name" value="HTH-like"/>
</dbReference>